<gene>
    <name evidence="2" type="ORF">E6K72_04580</name>
</gene>
<organism evidence="2 3">
    <name type="scientific">Eiseniibacteriota bacterium</name>
    <dbReference type="NCBI Taxonomy" id="2212470"/>
    <lineage>
        <taxon>Bacteria</taxon>
        <taxon>Candidatus Eiseniibacteriota</taxon>
    </lineage>
</organism>
<evidence type="ECO:0000259" key="1">
    <source>
        <dbReference type="SMART" id="SM00853"/>
    </source>
</evidence>
<dbReference type="GO" id="GO:0032300">
    <property type="term" value="C:mismatch repair complex"/>
    <property type="evidence" value="ECO:0007669"/>
    <property type="project" value="InterPro"/>
</dbReference>
<reference evidence="2 3" key="1">
    <citation type="journal article" date="2019" name="Nat. Microbiol.">
        <title>Mediterranean grassland soil C-N compound turnover is dependent on rainfall and depth, and is mediated by genomically divergent microorganisms.</title>
        <authorList>
            <person name="Diamond S."/>
            <person name="Andeer P.F."/>
            <person name="Li Z."/>
            <person name="Crits-Christoph A."/>
            <person name="Burstein D."/>
            <person name="Anantharaman K."/>
            <person name="Lane K.R."/>
            <person name="Thomas B.C."/>
            <person name="Pan C."/>
            <person name="Northen T.R."/>
            <person name="Banfield J.F."/>
        </authorList>
    </citation>
    <scope>NUCLEOTIDE SEQUENCE [LARGE SCALE GENOMIC DNA]</scope>
    <source>
        <strain evidence="2">WS_2</strain>
    </source>
</reference>
<dbReference type="Gene3D" id="3.30.1540.20">
    <property type="entry name" value="MutL, C-terminal domain, dimerisation subdomain"/>
    <property type="match status" value="1"/>
</dbReference>
<dbReference type="Pfam" id="PF08676">
    <property type="entry name" value="MutL_C"/>
    <property type="match status" value="1"/>
</dbReference>
<dbReference type="AlphaFoldDB" id="A0A538SZ87"/>
<dbReference type="InterPro" id="IPR042121">
    <property type="entry name" value="MutL_C_regsub"/>
</dbReference>
<evidence type="ECO:0000313" key="2">
    <source>
        <dbReference type="EMBL" id="TMQ56700.1"/>
    </source>
</evidence>
<feature type="domain" description="MutL C-terminal dimerisation" evidence="1">
    <location>
        <begin position="4"/>
        <end position="103"/>
    </location>
</feature>
<protein>
    <submittedName>
        <fullName evidence="2">DNA mismatch repair protein MutL</fullName>
    </submittedName>
</protein>
<proteinExistence type="predicted"/>
<dbReference type="GO" id="GO:0016887">
    <property type="term" value="F:ATP hydrolysis activity"/>
    <property type="evidence" value="ECO:0007669"/>
    <property type="project" value="InterPro"/>
</dbReference>
<dbReference type="InterPro" id="IPR037198">
    <property type="entry name" value="MutL_C_sf"/>
</dbReference>
<dbReference type="InterPro" id="IPR038973">
    <property type="entry name" value="MutL/Mlh/Pms-like"/>
</dbReference>
<dbReference type="GO" id="GO:0006298">
    <property type="term" value="P:mismatch repair"/>
    <property type="evidence" value="ECO:0007669"/>
    <property type="project" value="InterPro"/>
</dbReference>
<name>A0A538SZ87_UNCEI</name>
<dbReference type="PANTHER" id="PTHR10073:SF12">
    <property type="entry name" value="DNA MISMATCH REPAIR PROTEIN MLH1"/>
    <property type="match status" value="1"/>
</dbReference>
<dbReference type="InterPro" id="IPR014790">
    <property type="entry name" value="MutL_C"/>
</dbReference>
<dbReference type="GO" id="GO:0005524">
    <property type="term" value="F:ATP binding"/>
    <property type="evidence" value="ECO:0007669"/>
    <property type="project" value="InterPro"/>
</dbReference>
<dbReference type="EMBL" id="VBOS01000153">
    <property type="protein sequence ID" value="TMQ56700.1"/>
    <property type="molecule type" value="Genomic_DNA"/>
</dbReference>
<dbReference type="SUPFAM" id="SSF118116">
    <property type="entry name" value="DNA mismatch repair protein MutL"/>
    <property type="match status" value="1"/>
</dbReference>
<dbReference type="SMART" id="SM00853">
    <property type="entry name" value="MutL_C"/>
    <property type="match status" value="1"/>
</dbReference>
<dbReference type="Gene3D" id="3.30.1370.100">
    <property type="entry name" value="MutL, C-terminal domain, regulatory subdomain"/>
    <property type="match status" value="1"/>
</dbReference>
<sequence length="146" mass="16027">ERGAAQQLLFPAVVDLSRDQYELLVEVAPWLRRLGWEVAPLGPPTIVIQGMPDGLKNEHPGQLLQDMLDGMGESGAGDAAADIVERLARSYACHAAKRAGDALTQAEMRALVDRLFATSRPHGDPHGRPTFVRLDLDELHRRFGRA</sequence>
<dbReference type="GO" id="GO:0140664">
    <property type="term" value="F:ATP-dependent DNA damage sensor activity"/>
    <property type="evidence" value="ECO:0007669"/>
    <property type="project" value="InterPro"/>
</dbReference>
<dbReference type="PANTHER" id="PTHR10073">
    <property type="entry name" value="DNA MISMATCH REPAIR PROTEIN MLH, PMS, MUTL"/>
    <property type="match status" value="1"/>
</dbReference>
<comment type="caution">
    <text evidence="2">The sequence shown here is derived from an EMBL/GenBank/DDBJ whole genome shotgun (WGS) entry which is preliminary data.</text>
</comment>
<dbReference type="Proteomes" id="UP000317716">
    <property type="component" value="Unassembled WGS sequence"/>
</dbReference>
<accession>A0A538SZ87</accession>
<evidence type="ECO:0000313" key="3">
    <source>
        <dbReference type="Proteomes" id="UP000317716"/>
    </source>
</evidence>
<feature type="non-terminal residue" evidence="2">
    <location>
        <position position="1"/>
    </location>
</feature>
<dbReference type="InterPro" id="IPR042120">
    <property type="entry name" value="MutL_C_dimsub"/>
</dbReference>